<sequence>MLRCVLVGLTLSATIVVAQAQAVVARQFPADALRGEMVFGQPPEVLLNEKPARMVPASRIRGPNNLLVLSGSLMGTKAKVHYTLDNQGFVKDVWILREDELKKLWPSTREEAQRWSFEPISQTWTKR</sequence>
<dbReference type="EMBL" id="PSNX01000012">
    <property type="protein sequence ID" value="PPE65615.1"/>
    <property type="molecule type" value="Genomic_DNA"/>
</dbReference>
<evidence type="ECO:0000313" key="2">
    <source>
        <dbReference type="EMBL" id="PPE65615.1"/>
    </source>
</evidence>
<dbReference type="AlphaFoldDB" id="A0A2S5SS92"/>
<feature type="chain" id="PRO_5015565397" evidence="1">
    <location>
        <begin position="21"/>
        <end position="127"/>
    </location>
</feature>
<name>A0A2S5SS92_9BURK</name>
<accession>A0A2S5SS92</accession>
<feature type="signal peptide" evidence="1">
    <location>
        <begin position="1"/>
        <end position="20"/>
    </location>
</feature>
<proteinExistence type="predicted"/>
<organism evidence="2 3">
    <name type="scientific">Caldimonas caldifontis</name>
    <dbReference type="NCBI Taxonomy" id="1452508"/>
    <lineage>
        <taxon>Bacteria</taxon>
        <taxon>Pseudomonadati</taxon>
        <taxon>Pseudomonadota</taxon>
        <taxon>Betaproteobacteria</taxon>
        <taxon>Burkholderiales</taxon>
        <taxon>Sphaerotilaceae</taxon>
        <taxon>Caldimonas</taxon>
    </lineage>
</organism>
<dbReference type="Proteomes" id="UP000238605">
    <property type="component" value="Unassembled WGS sequence"/>
</dbReference>
<gene>
    <name evidence="2" type="ORF">C1704_13355</name>
</gene>
<comment type="caution">
    <text evidence="2">The sequence shown here is derived from an EMBL/GenBank/DDBJ whole genome shotgun (WGS) entry which is preliminary data.</text>
</comment>
<keyword evidence="1" id="KW-0732">Signal</keyword>
<reference evidence="2 3" key="1">
    <citation type="submission" date="2018-02" db="EMBL/GenBank/DDBJ databases">
        <title>Reclassifiation of [Polyangium] brachysporum DSM 7029 as Guopingzhaonella breviflexa gen. nov., sp. nov., a member of the family Comamonadaceae.</title>
        <authorList>
            <person name="Tang B."/>
        </authorList>
    </citation>
    <scope>NUCLEOTIDE SEQUENCE [LARGE SCALE GENOMIC DNA]</scope>
    <source>
        <strain evidence="2 3">BCRC 80649</strain>
    </source>
</reference>
<evidence type="ECO:0000256" key="1">
    <source>
        <dbReference type="SAM" id="SignalP"/>
    </source>
</evidence>
<evidence type="ECO:0000313" key="3">
    <source>
        <dbReference type="Proteomes" id="UP000238605"/>
    </source>
</evidence>
<protein>
    <submittedName>
        <fullName evidence="2">Uncharacterized protein</fullName>
    </submittedName>
</protein>
<dbReference type="RefSeq" id="WP_104303237.1">
    <property type="nucleotide sequence ID" value="NZ_PSNX01000012.1"/>
</dbReference>
<keyword evidence="3" id="KW-1185">Reference proteome</keyword>
<dbReference type="OrthoDB" id="7019622at2"/>